<dbReference type="InterPro" id="IPR015424">
    <property type="entry name" value="PyrdxlP-dep_Trfase"/>
</dbReference>
<dbReference type="CDD" id="cd00609">
    <property type="entry name" value="AAT_like"/>
    <property type="match status" value="1"/>
</dbReference>
<evidence type="ECO:0000256" key="1">
    <source>
        <dbReference type="ARBA" id="ARBA00001933"/>
    </source>
</evidence>
<keyword evidence="4 7" id="KW-0456">Lyase</keyword>
<name>A0A0G3H7L3_9CORY</name>
<dbReference type="InterPro" id="IPR004839">
    <property type="entry name" value="Aminotransferase_I/II_large"/>
</dbReference>
<dbReference type="InterPro" id="IPR015422">
    <property type="entry name" value="PyrdxlP-dep_Trfase_small"/>
</dbReference>
<dbReference type="EC" id="4.4.1.13" evidence="2"/>
<dbReference type="PANTHER" id="PTHR43525:SF2">
    <property type="entry name" value="CYSTATHIONINE BETA-LYASE-RELATED"/>
    <property type="match status" value="1"/>
</dbReference>
<dbReference type="GO" id="GO:0030170">
    <property type="term" value="F:pyridoxal phosphate binding"/>
    <property type="evidence" value="ECO:0007669"/>
    <property type="project" value="InterPro"/>
</dbReference>
<evidence type="ECO:0000256" key="2">
    <source>
        <dbReference type="ARBA" id="ARBA00012224"/>
    </source>
</evidence>
<comment type="similarity">
    <text evidence="5">Belongs to the class-II pyridoxal-phosphate-dependent aminotransferase family. MalY/PatB cystathionine beta-lyase subfamily.</text>
</comment>
<dbReference type="Proteomes" id="UP000035540">
    <property type="component" value="Chromosome"/>
</dbReference>
<gene>
    <name evidence="7" type="primary">aecD</name>
    <name evidence="7" type="ORF">CTEST_09645</name>
</gene>
<dbReference type="GO" id="GO:0047804">
    <property type="term" value="F:cysteine-S-conjugate beta-lyase activity"/>
    <property type="evidence" value="ECO:0007669"/>
    <property type="project" value="UniProtKB-EC"/>
</dbReference>
<dbReference type="AlphaFoldDB" id="A0A0G3H7L3"/>
<evidence type="ECO:0000256" key="3">
    <source>
        <dbReference type="ARBA" id="ARBA00022898"/>
    </source>
</evidence>
<dbReference type="EMBL" id="CP011545">
    <property type="protein sequence ID" value="AKK09354.1"/>
    <property type="molecule type" value="Genomic_DNA"/>
</dbReference>
<dbReference type="PATRIC" id="fig|136857.5.peg.1914"/>
<dbReference type="InterPro" id="IPR051798">
    <property type="entry name" value="Class-II_PLP-Dep_Aminotrans"/>
</dbReference>
<keyword evidence="8" id="KW-1185">Reference proteome</keyword>
<dbReference type="SUPFAM" id="SSF53383">
    <property type="entry name" value="PLP-dependent transferases"/>
    <property type="match status" value="1"/>
</dbReference>
<evidence type="ECO:0000313" key="7">
    <source>
        <dbReference type="EMBL" id="AKK09354.1"/>
    </source>
</evidence>
<keyword evidence="7" id="KW-0032">Aminotransferase</keyword>
<keyword evidence="3" id="KW-0663">Pyridoxal phosphate</keyword>
<evidence type="ECO:0000259" key="6">
    <source>
        <dbReference type="Pfam" id="PF00155"/>
    </source>
</evidence>
<feature type="domain" description="Aminotransferase class I/classII large" evidence="6">
    <location>
        <begin position="24"/>
        <end position="373"/>
    </location>
</feature>
<keyword evidence="7" id="KW-0808">Transferase</keyword>
<sequence length="388" mass="42928">MQFPSLDELKTRQTRKWTVYDDDVLPLWIAESDFFTCSEVKKAIVEAVENESFGYTPAESDLPAALSDFYAQRYGWRIDPAMVVVVPDVVRGLLLAVEYMTRPDSGVIVPVPAYPPFLEVPETARRAMHTIDAYGGLDLADIEREFAAGAGSILLCSPNNPLGYTLSREFLIELCELADRYDARVLVDEIHAPLVYGDAEGNGHVCAASVSEAAAKVCITVTATSKAWNIAGLKCAQIIFTNPQDLTTWGSMTGVAKDGTSTLGIFAATACYRLGIDFLDQQLEYLRGNRDWLVSELPRRIPGLRVSNPEATYLMWLDFSDTAIGHLERPAIWLREHARVAFNDGLYFGDGGLHHARLNFGTSREILEETVSRMEQAMVRAFASSPSE</sequence>
<proteinExistence type="inferred from homology"/>
<protein>
    <recommendedName>
        <fullName evidence="2">cysteine-S-conjugate beta-lyase</fullName>
        <ecNumber evidence="2">4.4.1.13</ecNumber>
    </recommendedName>
</protein>
<dbReference type="Pfam" id="PF00155">
    <property type="entry name" value="Aminotran_1_2"/>
    <property type="match status" value="1"/>
</dbReference>
<reference evidence="7 8" key="1">
    <citation type="journal article" date="2015" name="Genome Announc.">
        <title>Complete Genome Sequence of the Type Strain Corynebacterium testudinoris DSM 44614, Recovered from Necrotic Lesions in the Mouth of a Tortoise.</title>
        <authorList>
            <person name="Ruckert C."/>
            <person name="Kriete M."/>
            <person name="Jaenicke S."/>
            <person name="Winkler A."/>
            <person name="Tauch A."/>
        </authorList>
    </citation>
    <scope>NUCLEOTIDE SEQUENCE [LARGE SCALE GENOMIC DNA]</scope>
    <source>
        <strain evidence="7 8">DSM 44614</strain>
    </source>
</reference>
<organism evidence="7 8">
    <name type="scientific">Corynebacterium testudinoris</name>
    <dbReference type="NCBI Taxonomy" id="136857"/>
    <lineage>
        <taxon>Bacteria</taxon>
        <taxon>Bacillati</taxon>
        <taxon>Actinomycetota</taxon>
        <taxon>Actinomycetes</taxon>
        <taxon>Mycobacteriales</taxon>
        <taxon>Corynebacteriaceae</taxon>
        <taxon>Corynebacterium</taxon>
    </lineage>
</organism>
<evidence type="ECO:0000313" key="8">
    <source>
        <dbReference type="Proteomes" id="UP000035540"/>
    </source>
</evidence>
<dbReference type="GO" id="GO:0008483">
    <property type="term" value="F:transaminase activity"/>
    <property type="evidence" value="ECO:0007669"/>
    <property type="project" value="UniProtKB-KW"/>
</dbReference>
<dbReference type="RefSeq" id="WP_047253544.1">
    <property type="nucleotide sequence ID" value="NZ_CP011545.1"/>
</dbReference>
<dbReference type="STRING" id="136857.CTEST_09645"/>
<evidence type="ECO:0000256" key="4">
    <source>
        <dbReference type="ARBA" id="ARBA00023239"/>
    </source>
</evidence>
<dbReference type="PANTHER" id="PTHR43525">
    <property type="entry name" value="PROTEIN MALY"/>
    <property type="match status" value="1"/>
</dbReference>
<dbReference type="Gene3D" id="3.90.1150.10">
    <property type="entry name" value="Aspartate Aminotransferase, domain 1"/>
    <property type="match status" value="1"/>
</dbReference>
<reference evidence="8" key="2">
    <citation type="submission" date="2015-05" db="EMBL/GenBank/DDBJ databases">
        <title>Complete genome sequence of Corynebacterium testudinoris DSM 44614, recovered from necrotic lesions in the mouth of a tortoise.</title>
        <authorList>
            <person name="Ruckert C."/>
            <person name="Albersmeier A."/>
            <person name="Winkler A."/>
            <person name="Tauch A."/>
        </authorList>
    </citation>
    <scope>NUCLEOTIDE SEQUENCE [LARGE SCALE GENOMIC DNA]</scope>
    <source>
        <strain evidence="8">DSM 44614</strain>
    </source>
</reference>
<dbReference type="Gene3D" id="3.40.640.10">
    <property type="entry name" value="Type I PLP-dependent aspartate aminotransferase-like (Major domain)"/>
    <property type="match status" value="1"/>
</dbReference>
<comment type="cofactor">
    <cofactor evidence="1">
        <name>pyridoxal 5'-phosphate</name>
        <dbReference type="ChEBI" id="CHEBI:597326"/>
    </cofactor>
</comment>
<dbReference type="KEGG" id="cted:CTEST_09645"/>
<dbReference type="OrthoDB" id="3224382at2"/>
<accession>A0A0G3H7L3</accession>
<dbReference type="InterPro" id="IPR015421">
    <property type="entry name" value="PyrdxlP-dep_Trfase_major"/>
</dbReference>
<evidence type="ECO:0000256" key="5">
    <source>
        <dbReference type="ARBA" id="ARBA00037974"/>
    </source>
</evidence>